<keyword evidence="1" id="KW-0472">Membrane</keyword>
<protein>
    <recommendedName>
        <fullName evidence="4">Lipid A core-O-antigen ligase and related enzymes</fullName>
    </recommendedName>
</protein>
<feature type="transmembrane region" description="Helical" evidence="1">
    <location>
        <begin position="429"/>
        <end position="448"/>
    </location>
</feature>
<feature type="transmembrane region" description="Helical" evidence="1">
    <location>
        <begin position="54"/>
        <end position="71"/>
    </location>
</feature>
<feature type="transmembrane region" description="Helical" evidence="1">
    <location>
        <begin position="83"/>
        <end position="101"/>
    </location>
</feature>
<feature type="transmembrane region" description="Helical" evidence="1">
    <location>
        <begin position="133"/>
        <end position="151"/>
    </location>
</feature>
<sequence length="459" mass="51879">MKIVEKDIKILYFSFVVMLVSILVAKLFHTAVFLEGIMVILLLVCSVNRNTHTVIYFVMCTVFQNVILVLMSSGISSRETTTIIILKESLVYICAIVFFLKNKIYDFKLQEVLCVIFVIVSIFNLVRAQSINLGVTALRQITIIVTCYYFGCSLKNVKLEKIFSFIVLISVIVGIIGIGLFFLNDEQWIQMGYADYWNNKTGAVTKYSFTNFYTYDLGVRLKRLVSTFVDPLACSHFIGIGFLVVFIADNKNSYILKILITIFLLMGITKSSVVLIVSTILILNYSKINLRYLRYLFLITCIIFGLVAINILSIKVSSLSQSTSISNHFNAFIYGLTNATLLGNGLGTTGYNALIMGLENYDSNYNESFFALSIAQIGIVGVITIYGFLFICIKHNYKLYRITNNKYILVILILSIDLFLESFFSASSISMLGTGLYCVLNGISYSFYKEEVRRCELEL</sequence>
<feature type="transmembrane region" description="Helical" evidence="1">
    <location>
        <begin position="163"/>
        <end position="183"/>
    </location>
</feature>
<feature type="transmembrane region" description="Helical" evidence="1">
    <location>
        <begin position="107"/>
        <end position="126"/>
    </location>
</feature>
<feature type="transmembrane region" description="Helical" evidence="1">
    <location>
        <begin position="254"/>
        <end position="283"/>
    </location>
</feature>
<keyword evidence="1" id="KW-0812">Transmembrane</keyword>
<dbReference type="RefSeq" id="WP_118390114.1">
    <property type="nucleotide sequence ID" value="NZ_QSHU01000011.1"/>
</dbReference>
<reference evidence="2 3" key="1">
    <citation type="submission" date="2018-08" db="EMBL/GenBank/DDBJ databases">
        <title>A genome reference for cultivated species of the human gut microbiota.</title>
        <authorList>
            <person name="Zou Y."/>
            <person name="Xue W."/>
            <person name="Luo G."/>
        </authorList>
    </citation>
    <scope>NUCLEOTIDE SEQUENCE [LARGE SCALE GENOMIC DNA]</scope>
    <source>
        <strain evidence="2 3">AM36-3AA</strain>
    </source>
</reference>
<feature type="transmembrane region" description="Helical" evidence="1">
    <location>
        <begin position="369"/>
        <end position="393"/>
    </location>
</feature>
<proteinExistence type="predicted"/>
<feature type="transmembrane region" description="Helical" evidence="1">
    <location>
        <begin position="405"/>
        <end position="423"/>
    </location>
</feature>
<organism evidence="2 3">
    <name type="scientific">Agathobacter rectalis</name>
    <dbReference type="NCBI Taxonomy" id="39491"/>
    <lineage>
        <taxon>Bacteria</taxon>
        <taxon>Bacillati</taxon>
        <taxon>Bacillota</taxon>
        <taxon>Clostridia</taxon>
        <taxon>Lachnospirales</taxon>
        <taxon>Lachnospiraceae</taxon>
        <taxon>Agathobacter</taxon>
    </lineage>
</organism>
<dbReference type="Proteomes" id="UP000286104">
    <property type="component" value="Unassembled WGS sequence"/>
</dbReference>
<name>A0A414A0J6_9FIRM</name>
<accession>A0A414A0J6</accession>
<gene>
    <name evidence="2" type="ORF">DW848_09090</name>
</gene>
<feature type="transmembrane region" description="Helical" evidence="1">
    <location>
        <begin position="12"/>
        <end position="42"/>
    </location>
</feature>
<evidence type="ECO:0008006" key="4">
    <source>
        <dbReference type="Google" id="ProtNLM"/>
    </source>
</evidence>
<comment type="caution">
    <text evidence="2">The sequence shown here is derived from an EMBL/GenBank/DDBJ whole genome shotgun (WGS) entry which is preliminary data.</text>
</comment>
<dbReference type="EMBL" id="QSHU01000011">
    <property type="protein sequence ID" value="RHC38907.1"/>
    <property type="molecule type" value="Genomic_DNA"/>
</dbReference>
<dbReference type="AlphaFoldDB" id="A0A414A0J6"/>
<feature type="transmembrane region" description="Helical" evidence="1">
    <location>
        <begin position="228"/>
        <end position="248"/>
    </location>
</feature>
<evidence type="ECO:0000313" key="2">
    <source>
        <dbReference type="EMBL" id="RHC38907.1"/>
    </source>
</evidence>
<evidence type="ECO:0000313" key="3">
    <source>
        <dbReference type="Proteomes" id="UP000286104"/>
    </source>
</evidence>
<keyword evidence="1" id="KW-1133">Transmembrane helix</keyword>
<feature type="transmembrane region" description="Helical" evidence="1">
    <location>
        <begin position="295"/>
        <end position="314"/>
    </location>
</feature>
<evidence type="ECO:0000256" key="1">
    <source>
        <dbReference type="SAM" id="Phobius"/>
    </source>
</evidence>